<feature type="compositionally biased region" description="Low complexity" evidence="1">
    <location>
        <begin position="148"/>
        <end position="157"/>
    </location>
</feature>
<dbReference type="Proteomes" id="UP000217199">
    <property type="component" value="Unassembled WGS sequence"/>
</dbReference>
<feature type="region of interest" description="Disordered" evidence="1">
    <location>
        <begin position="180"/>
        <end position="226"/>
    </location>
</feature>
<feature type="compositionally biased region" description="Polar residues" evidence="1">
    <location>
        <begin position="180"/>
        <end position="212"/>
    </location>
</feature>
<dbReference type="InParanoid" id="A0A286UBU3"/>
<feature type="compositionally biased region" description="Basic and acidic residues" evidence="1">
    <location>
        <begin position="26"/>
        <end position="37"/>
    </location>
</feature>
<organism evidence="2 3">
    <name type="scientific">Pyrrhoderma noxium</name>
    <dbReference type="NCBI Taxonomy" id="2282107"/>
    <lineage>
        <taxon>Eukaryota</taxon>
        <taxon>Fungi</taxon>
        <taxon>Dikarya</taxon>
        <taxon>Basidiomycota</taxon>
        <taxon>Agaricomycotina</taxon>
        <taxon>Agaricomycetes</taxon>
        <taxon>Hymenochaetales</taxon>
        <taxon>Hymenochaetaceae</taxon>
        <taxon>Pyrrhoderma</taxon>
    </lineage>
</organism>
<feature type="compositionally biased region" description="Gly residues" evidence="1">
    <location>
        <begin position="259"/>
        <end position="269"/>
    </location>
</feature>
<dbReference type="AlphaFoldDB" id="A0A286UBU3"/>
<proteinExistence type="predicted"/>
<dbReference type="EMBL" id="NBII01000007">
    <property type="protein sequence ID" value="PAV17038.1"/>
    <property type="molecule type" value="Genomic_DNA"/>
</dbReference>
<gene>
    <name evidence="2" type="ORF">PNOK_0710200</name>
</gene>
<keyword evidence="3" id="KW-1185">Reference proteome</keyword>
<evidence type="ECO:0000313" key="2">
    <source>
        <dbReference type="EMBL" id="PAV17038.1"/>
    </source>
</evidence>
<accession>A0A286UBU3</accession>
<name>A0A286UBU3_9AGAM</name>
<evidence type="ECO:0000256" key="1">
    <source>
        <dbReference type="SAM" id="MobiDB-lite"/>
    </source>
</evidence>
<comment type="caution">
    <text evidence="2">The sequence shown here is derived from an EMBL/GenBank/DDBJ whole genome shotgun (WGS) entry which is preliminary data.</text>
</comment>
<feature type="compositionally biased region" description="Polar residues" evidence="1">
    <location>
        <begin position="53"/>
        <end position="62"/>
    </location>
</feature>
<feature type="compositionally biased region" description="Polar residues" evidence="1">
    <location>
        <begin position="241"/>
        <end position="253"/>
    </location>
</feature>
<sequence length="278" mass="29745">MKLTVDNAASADGYVQRPSSNGQITDRFENRGNHDQDQSNYSHPPRLEHRSSGNHLHPTQNTESRKGEESKRHSRIVNRQHRIQSYSPIKNRPSSRSSISRQDAGRPKGSSAGNNPLRPASGAPQKAGTSIRSPDGNDANGRHPRPTSRGFRSSGNSSFERYERFEGDHIVNSTSISTGTLSGAAGNNSPYPASGMPQQAGASIPSPDSNDANGIPPRPRTRGFRSNGKVNIEKFQRSEGNHTVNSTSISTGHLSAGKNGTGPAGGQGGSINIFGRMM</sequence>
<feature type="compositionally biased region" description="Polar residues" evidence="1">
    <location>
        <begin position="83"/>
        <end position="101"/>
    </location>
</feature>
<evidence type="ECO:0000313" key="3">
    <source>
        <dbReference type="Proteomes" id="UP000217199"/>
    </source>
</evidence>
<feature type="region of interest" description="Disordered" evidence="1">
    <location>
        <begin position="1"/>
        <end position="157"/>
    </location>
</feature>
<feature type="region of interest" description="Disordered" evidence="1">
    <location>
        <begin position="239"/>
        <end position="269"/>
    </location>
</feature>
<feature type="compositionally biased region" description="Basic residues" evidence="1">
    <location>
        <begin position="72"/>
        <end position="82"/>
    </location>
</feature>
<protein>
    <submittedName>
        <fullName evidence="2">Uncharacterized protein</fullName>
    </submittedName>
</protein>
<reference evidence="2 3" key="1">
    <citation type="journal article" date="2017" name="Mol. Ecol.">
        <title>Comparative and population genomic landscape of Phellinus noxius: A hypervariable fungus causing root rot in trees.</title>
        <authorList>
            <person name="Chung C.L."/>
            <person name="Lee T.J."/>
            <person name="Akiba M."/>
            <person name="Lee H.H."/>
            <person name="Kuo T.H."/>
            <person name="Liu D."/>
            <person name="Ke H.M."/>
            <person name="Yokoi T."/>
            <person name="Roa M.B."/>
            <person name="Lu M.J."/>
            <person name="Chang Y.Y."/>
            <person name="Ann P.J."/>
            <person name="Tsai J.N."/>
            <person name="Chen C.Y."/>
            <person name="Tzean S.S."/>
            <person name="Ota Y."/>
            <person name="Hattori T."/>
            <person name="Sahashi N."/>
            <person name="Liou R.F."/>
            <person name="Kikuchi T."/>
            <person name="Tsai I.J."/>
        </authorList>
    </citation>
    <scope>NUCLEOTIDE SEQUENCE [LARGE SCALE GENOMIC DNA]</scope>
    <source>
        <strain evidence="2 3">FFPRI411160</strain>
    </source>
</reference>